<dbReference type="Proteomes" id="UP000242502">
    <property type="component" value="Unassembled WGS sequence"/>
</dbReference>
<dbReference type="InterPro" id="IPR035516">
    <property type="entry name" value="Gyrase/topoIV_suA_C"/>
</dbReference>
<evidence type="ECO:0000256" key="7">
    <source>
        <dbReference type="HAMAP-Rule" id="MF_00936"/>
    </source>
</evidence>
<evidence type="ECO:0000256" key="2">
    <source>
        <dbReference type="ARBA" id="ARBA00022475"/>
    </source>
</evidence>
<dbReference type="HAMAP" id="MF_00936">
    <property type="entry name" value="ParC_type1"/>
    <property type="match status" value="1"/>
</dbReference>
<dbReference type="AlphaFoldDB" id="A0A1D2QMX5"/>
<gene>
    <name evidence="7" type="primary">parC</name>
    <name evidence="10" type="ORF">AB835_11555</name>
</gene>
<keyword evidence="2 7" id="KW-1003">Cell membrane</keyword>
<dbReference type="GO" id="GO:0005694">
    <property type="term" value="C:chromosome"/>
    <property type="evidence" value="ECO:0007669"/>
    <property type="project" value="InterPro"/>
</dbReference>
<evidence type="ECO:0000256" key="8">
    <source>
        <dbReference type="PROSITE-ProRule" id="PRU01384"/>
    </source>
</evidence>
<dbReference type="Pfam" id="PF00521">
    <property type="entry name" value="DNA_topoisoIV"/>
    <property type="match status" value="1"/>
</dbReference>
<comment type="function">
    <text evidence="7">Topoisomerase IV is essential for chromosome segregation. It relaxes supercoiled DNA. Performs the decatenation events required during the replication of a circular DNA molecule.</text>
</comment>
<feature type="site" description="Transition state stabilizer" evidence="7">
    <location>
        <position position="125"/>
    </location>
</feature>
<feature type="active site" description="O-(5'-phospho-DNA)-tyrosine intermediate" evidence="7 8">
    <location>
        <position position="126"/>
    </location>
</feature>
<dbReference type="PANTHER" id="PTHR43493:SF1">
    <property type="entry name" value="DNA TOPOISOMERASE 4 SUBUNIT A"/>
    <property type="match status" value="1"/>
</dbReference>
<comment type="catalytic activity">
    <reaction evidence="1 7 8">
        <text>ATP-dependent breakage, passage and rejoining of double-stranded DNA.</text>
        <dbReference type="EC" id="5.6.2.2"/>
    </reaction>
</comment>
<evidence type="ECO:0000256" key="6">
    <source>
        <dbReference type="ARBA" id="ARBA00023235"/>
    </source>
</evidence>
<dbReference type="SUPFAM" id="SSF56719">
    <property type="entry name" value="Type II DNA topoisomerase"/>
    <property type="match status" value="1"/>
</dbReference>
<dbReference type="GO" id="GO:0007059">
    <property type="term" value="P:chromosome segregation"/>
    <property type="evidence" value="ECO:0007669"/>
    <property type="project" value="UniProtKB-UniRule"/>
</dbReference>
<dbReference type="EMBL" id="MDLC01000046">
    <property type="protein sequence ID" value="ODS22929.1"/>
    <property type="molecule type" value="Genomic_DNA"/>
</dbReference>
<name>A0A1D2QMX5_9GAMM</name>
<comment type="subcellular location">
    <subcellularLocation>
        <location evidence="7">Cell membrane</location>
        <topology evidence="7">Peripheral membrane protein</topology>
    </subcellularLocation>
</comment>
<dbReference type="InterPro" id="IPR013757">
    <property type="entry name" value="Topo_IIA_A_a_sf"/>
</dbReference>
<dbReference type="SMART" id="SM00434">
    <property type="entry name" value="TOP4c"/>
    <property type="match status" value="1"/>
</dbReference>
<evidence type="ECO:0000256" key="3">
    <source>
        <dbReference type="ARBA" id="ARBA00023029"/>
    </source>
</evidence>
<reference evidence="10 11" key="1">
    <citation type="journal article" date="2016" name="Appl. Environ. Microbiol.">
        <title>Lack of Overt Genome Reduction in the Bryostatin-Producing Bryozoan Symbiont "Candidatus Endobugula sertula".</title>
        <authorList>
            <person name="Miller I.J."/>
            <person name="Vanee N."/>
            <person name="Fong S.S."/>
            <person name="Lim-Fong G.E."/>
            <person name="Kwan J.C."/>
        </authorList>
    </citation>
    <scope>NUCLEOTIDE SEQUENCE [LARGE SCALE GENOMIC DNA]</scope>
    <source>
        <strain evidence="10">AB1-4</strain>
    </source>
</reference>
<organism evidence="10 11">
    <name type="scientific">Candidatus Endobugula sertula</name>
    <name type="common">Bugula neritina bacterial symbiont</name>
    <dbReference type="NCBI Taxonomy" id="62101"/>
    <lineage>
        <taxon>Bacteria</taxon>
        <taxon>Pseudomonadati</taxon>
        <taxon>Pseudomonadota</taxon>
        <taxon>Gammaproteobacteria</taxon>
        <taxon>Cellvibrionales</taxon>
        <taxon>Cellvibrionaceae</taxon>
        <taxon>Candidatus Endobugula</taxon>
    </lineage>
</organism>
<comment type="similarity">
    <text evidence="7">Belongs to the type II topoisomerase GyrA/ParC subunit family. ParC type 1 subfamily.</text>
</comment>
<dbReference type="InterPro" id="IPR005742">
    <property type="entry name" value="TopoIV_A_Gneg"/>
</dbReference>
<dbReference type="PROSITE" id="PS52040">
    <property type="entry name" value="TOPO_IIA"/>
    <property type="match status" value="1"/>
</dbReference>
<dbReference type="InterPro" id="IPR050220">
    <property type="entry name" value="Type_II_DNA_Topoisomerases"/>
</dbReference>
<keyword evidence="5 7" id="KW-0472">Membrane</keyword>
<feature type="site" description="Interaction with DNA" evidence="7">
    <location>
        <position position="83"/>
    </location>
</feature>
<dbReference type="EC" id="5.6.2.2" evidence="7"/>
<dbReference type="GO" id="GO:0019897">
    <property type="term" value="C:extrinsic component of plasma membrane"/>
    <property type="evidence" value="ECO:0007669"/>
    <property type="project" value="UniProtKB-UniRule"/>
</dbReference>
<feature type="site" description="Interaction with DNA" evidence="7">
    <location>
        <position position="81"/>
    </location>
</feature>
<dbReference type="PANTHER" id="PTHR43493">
    <property type="entry name" value="DNA GYRASE/TOPOISOMERASE SUBUNIT A"/>
    <property type="match status" value="1"/>
</dbReference>
<dbReference type="Pfam" id="PF03989">
    <property type="entry name" value="DNA_gyraseA_C"/>
    <property type="match status" value="2"/>
</dbReference>
<evidence type="ECO:0000256" key="5">
    <source>
        <dbReference type="ARBA" id="ARBA00023136"/>
    </source>
</evidence>
<dbReference type="InterPro" id="IPR013758">
    <property type="entry name" value="Topo_IIA_A/C_ab"/>
</dbReference>
<dbReference type="InterPro" id="IPR013760">
    <property type="entry name" value="Topo_IIA-like_dom_sf"/>
</dbReference>
<dbReference type="GO" id="GO:0006265">
    <property type="term" value="P:DNA topological change"/>
    <property type="evidence" value="ECO:0007669"/>
    <property type="project" value="UniProtKB-UniRule"/>
</dbReference>
<keyword evidence="6 7" id="KW-0413">Isomerase</keyword>
<dbReference type="NCBIfam" id="NF004044">
    <property type="entry name" value="PRK05561.1"/>
    <property type="match status" value="1"/>
</dbReference>
<evidence type="ECO:0000256" key="4">
    <source>
        <dbReference type="ARBA" id="ARBA00023125"/>
    </source>
</evidence>
<dbReference type="InterPro" id="IPR006691">
    <property type="entry name" value="GyrA/parC_rep"/>
</dbReference>
<dbReference type="GO" id="GO:0003918">
    <property type="term" value="F:DNA topoisomerase type II (double strand cut, ATP-hydrolyzing) activity"/>
    <property type="evidence" value="ECO:0007669"/>
    <property type="project" value="UniProtKB-UniRule"/>
</dbReference>
<keyword evidence="3 7" id="KW-0799">Topoisomerase</keyword>
<feature type="domain" description="Topo IIA-type catalytic" evidence="9">
    <location>
        <begin position="37"/>
        <end position="500"/>
    </location>
</feature>
<comment type="caution">
    <text evidence="10">The sequence shown here is derived from an EMBL/GenBank/DDBJ whole genome shotgun (WGS) entry which is preliminary data.</text>
</comment>
<feature type="site" description="Interaction with DNA" evidence="7">
    <location>
        <position position="45"/>
    </location>
</feature>
<dbReference type="CDD" id="cd00187">
    <property type="entry name" value="TOP4c"/>
    <property type="match status" value="1"/>
</dbReference>
<dbReference type="GO" id="GO:0005737">
    <property type="term" value="C:cytoplasm"/>
    <property type="evidence" value="ECO:0007669"/>
    <property type="project" value="TreeGrafter"/>
</dbReference>
<accession>A0A1D2QMX5</accession>
<evidence type="ECO:0000313" key="11">
    <source>
        <dbReference type="Proteomes" id="UP000242502"/>
    </source>
</evidence>
<keyword evidence="4 7" id="KW-0238">DNA-binding</keyword>
<evidence type="ECO:0000259" key="9">
    <source>
        <dbReference type="PROSITE" id="PS52040"/>
    </source>
</evidence>
<dbReference type="STRING" id="62101.AB835_11555"/>
<proteinExistence type="inferred from homology"/>
<dbReference type="Gene3D" id="1.10.268.10">
    <property type="entry name" value="Topoisomerase, domain 3"/>
    <property type="match status" value="1"/>
</dbReference>
<evidence type="ECO:0000313" key="10">
    <source>
        <dbReference type="EMBL" id="ODS22929.1"/>
    </source>
</evidence>
<dbReference type="Gene3D" id="3.30.1360.40">
    <property type="match status" value="1"/>
</dbReference>
<dbReference type="GO" id="GO:0003677">
    <property type="term" value="F:DNA binding"/>
    <property type="evidence" value="ECO:0007669"/>
    <property type="project" value="UniProtKB-UniRule"/>
</dbReference>
<dbReference type="GO" id="GO:0009330">
    <property type="term" value="C:DNA topoisomerase type II (double strand cut, ATP-hydrolyzing) complex"/>
    <property type="evidence" value="ECO:0007669"/>
    <property type="project" value="TreeGrafter"/>
</dbReference>
<protein>
    <recommendedName>
        <fullName evidence="7">DNA topoisomerase 4 subunit A</fullName>
        <ecNumber evidence="7">5.6.2.2</ecNumber>
    </recommendedName>
    <alternativeName>
        <fullName evidence="7">Topoisomerase IV subunit A</fullName>
    </alternativeName>
</protein>
<dbReference type="FunFam" id="1.10.268.10:FF:000001">
    <property type="entry name" value="DNA gyrase subunit A"/>
    <property type="match status" value="1"/>
</dbReference>
<dbReference type="NCBIfam" id="TIGR01062">
    <property type="entry name" value="parC_Gneg"/>
    <property type="match status" value="1"/>
</dbReference>
<dbReference type="Gene3D" id="3.90.199.10">
    <property type="entry name" value="Topoisomerase II, domain 5"/>
    <property type="match status" value="1"/>
</dbReference>
<dbReference type="SUPFAM" id="SSF101904">
    <property type="entry name" value="GyrA/ParC C-terminal domain-like"/>
    <property type="match status" value="1"/>
</dbReference>
<comment type="subunit">
    <text evidence="7">Heterotetramer composed of ParC and ParE.</text>
</comment>
<dbReference type="Gene3D" id="2.120.10.90">
    <property type="entry name" value="DNA gyrase/topoisomerase IV, subunit A, C-terminal"/>
    <property type="match status" value="1"/>
</dbReference>
<evidence type="ECO:0000256" key="1">
    <source>
        <dbReference type="ARBA" id="ARBA00000185"/>
    </source>
</evidence>
<dbReference type="GO" id="GO:0005524">
    <property type="term" value="F:ATP binding"/>
    <property type="evidence" value="ECO:0007669"/>
    <property type="project" value="InterPro"/>
</dbReference>
<dbReference type="InterPro" id="IPR002205">
    <property type="entry name" value="Topo_IIA_dom_A"/>
</dbReference>
<sequence>MSHIVNPPEADETISLTTYAEKAYLDYSMYVILDRALPHIGDGLKPVQRRITYAMSELGLKVTAKFKKSARTVGDVIGKFHPHGDLAAYEAMVLMAQPFSYRYTLIDGQGNWGSPDDPKSFAAMRYTESRLTAYSEVLLGELGQGTAEWLPNFDGTLEEPKVLPAQVPNILLNGTMGIAVGMATDIPPHNLREVVAATIHLLQNPKATVAELCEFILAPDMPTDAEIITPHREIQSLYEMGRGGLRMRAVWDQEEGDIVVTALPHQVSGAKVLEQIAAQMQAKKLPMVADLRDESDHENPTRLVIVPRSNRIDVEQLMHHLFATTDLEKTYRVNMNVIGIDGLPAVKPLNIMLSEWLSFRMVTVRRRLQHRLDKVLKCLHILEGYLVAFLNIDEVIEIIRMEDNPKQVLMEHFGITDIQAEAVLELKLRQIAKLEEVKIRGEQDDLNKERGSLEQTLGSAARLKTLVKKELEKVTEKFGDDRRSPIVERGEAQAFSETDLITSDPITVILSEKGWIRAAKGHDVDAELLNYKSGDCYRFAALGKSNQSVLLLDSTGRSYALGAHTLPSARGQGEPASGRLNPPSGAVFCGLLMGDEKQKVLLASDAGYGFVTELNNLYTKNKAGKALLTLPKGAHVLPPCRIDKEQAENSCVAVVSNEGRLLIFSLSDLPELGRGKGNKMLSIPSARVQSREEFVVSMAVIGEKQKLTIYSGKRHTVFKMADLEHYRGERGRRGHKLPRGFQKVDTITASD</sequence>
<dbReference type="FunFam" id="3.30.1360.40:FF:000005">
    <property type="entry name" value="DNA topoisomerase 4 subunit A"/>
    <property type="match status" value="1"/>
</dbReference>